<organism evidence="1 2">
    <name type="scientific">Rahnella victoriana</name>
    <dbReference type="NCBI Taxonomy" id="1510570"/>
    <lineage>
        <taxon>Bacteria</taxon>
        <taxon>Pseudomonadati</taxon>
        <taxon>Pseudomonadota</taxon>
        <taxon>Gammaproteobacteria</taxon>
        <taxon>Enterobacterales</taxon>
        <taxon>Yersiniaceae</taxon>
        <taxon>Rahnella</taxon>
    </lineage>
</organism>
<accession>A0ABS0DLP4</accession>
<proteinExistence type="predicted"/>
<dbReference type="Pfam" id="PF06892">
    <property type="entry name" value="Phage_CP76"/>
    <property type="match status" value="1"/>
</dbReference>
<dbReference type="InterPro" id="IPR009679">
    <property type="entry name" value="Phage_186_CII-like"/>
</dbReference>
<comment type="caution">
    <text evidence="1">The sequence shown here is derived from an EMBL/GenBank/DDBJ whole genome shotgun (WGS) entry which is preliminary data.</text>
</comment>
<dbReference type="Proteomes" id="UP000600307">
    <property type="component" value="Unassembled WGS sequence"/>
</dbReference>
<dbReference type="NCBIfam" id="NF041471">
    <property type="entry name" value="phage_reg_YmfL"/>
    <property type="match status" value="1"/>
</dbReference>
<evidence type="ECO:0000313" key="2">
    <source>
        <dbReference type="Proteomes" id="UP000600307"/>
    </source>
</evidence>
<dbReference type="InterPro" id="IPR048188">
    <property type="entry name" value="YmfL-like"/>
</dbReference>
<dbReference type="EMBL" id="JADOBH010000001">
    <property type="protein sequence ID" value="MBF7954540.1"/>
    <property type="molecule type" value="Genomic_DNA"/>
</dbReference>
<name>A0ABS0DLP4_9GAMM</name>
<dbReference type="RefSeq" id="WP_119822312.1">
    <property type="nucleotide sequence ID" value="NZ_JADOBH010000001.1"/>
</dbReference>
<keyword evidence="2" id="KW-1185">Reference proteome</keyword>
<gene>
    <name evidence="1" type="ORF">IV431_03095</name>
</gene>
<sequence length="168" mass="18474">MVDLKSTVKAMCKAFPGGRSAMAGALGMTETQFNNNLYEKNGCRFFEIVELEAMEDISGTNHLADYFAQRRGGFFVEIPNRDELDHVDLFIKGVKVAAKSGKVDQQINASIADDGVIDQDEKAEIMALHRKHLAARDEYVKSVVALHERVDASGVQSRGVGALTNRVE</sequence>
<reference evidence="1 2" key="1">
    <citation type="submission" date="2020-11" db="EMBL/GenBank/DDBJ databases">
        <title>Taxonomic investigation of Rahnella spp.</title>
        <authorList>
            <person name="Lee S.D."/>
        </authorList>
    </citation>
    <scope>NUCLEOTIDE SEQUENCE [LARGE SCALE GENOMIC DNA]</scope>
    <source>
        <strain evidence="1 2">SAP-10</strain>
    </source>
</reference>
<evidence type="ECO:0000313" key="1">
    <source>
        <dbReference type="EMBL" id="MBF7954540.1"/>
    </source>
</evidence>
<protein>
    <submittedName>
        <fullName evidence="1">Uncharacterized protein</fullName>
    </submittedName>
</protein>